<evidence type="ECO:0000256" key="7">
    <source>
        <dbReference type="SAM" id="Phobius"/>
    </source>
</evidence>
<protein>
    <submittedName>
        <fullName evidence="9">Metallo peptidase M48</fullName>
    </submittedName>
</protein>
<dbReference type="OrthoDB" id="7464992at2759"/>
<evidence type="ECO:0000256" key="6">
    <source>
        <dbReference type="ARBA" id="ARBA00023049"/>
    </source>
</evidence>
<dbReference type="InterPro" id="IPR051156">
    <property type="entry name" value="Mito/Outer_Membr_Metalloprot"/>
</dbReference>
<reference evidence="9 10" key="1">
    <citation type="journal article" date="2012" name="New Phytol.">
        <title>Insight into trade-off between wood decay and parasitism from the genome of a fungal forest pathogen.</title>
        <authorList>
            <person name="Olson A."/>
            <person name="Aerts A."/>
            <person name="Asiegbu F."/>
            <person name="Belbahri L."/>
            <person name="Bouzid O."/>
            <person name="Broberg A."/>
            <person name="Canback B."/>
            <person name="Coutinho P.M."/>
            <person name="Cullen D."/>
            <person name="Dalman K."/>
            <person name="Deflorio G."/>
            <person name="van Diepen L.T."/>
            <person name="Dunand C."/>
            <person name="Duplessis S."/>
            <person name="Durling M."/>
            <person name="Gonthier P."/>
            <person name="Grimwood J."/>
            <person name="Fossdal C.G."/>
            <person name="Hansson D."/>
            <person name="Henrissat B."/>
            <person name="Hietala A."/>
            <person name="Himmelstrand K."/>
            <person name="Hoffmeister D."/>
            <person name="Hogberg N."/>
            <person name="James T.Y."/>
            <person name="Karlsson M."/>
            <person name="Kohler A."/>
            <person name="Kues U."/>
            <person name="Lee Y.H."/>
            <person name="Lin Y.C."/>
            <person name="Lind M."/>
            <person name="Lindquist E."/>
            <person name="Lombard V."/>
            <person name="Lucas S."/>
            <person name="Lunden K."/>
            <person name="Morin E."/>
            <person name="Murat C."/>
            <person name="Park J."/>
            <person name="Raffaello T."/>
            <person name="Rouze P."/>
            <person name="Salamov A."/>
            <person name="Schmutz J."/>
            <person name="Solheim H."/>
            <person name="Stahlberg J."/>
            <person name="Velez H."/>
            <person name="de Vries R.P."/>
            <person name="Wiebenga A."/>
            <person name="Woodward S."/>
            <person name="Yakovlev I."/>
            <person name="Garbelotto M."/>
            <person name="Martin F."/>
            <person name="Grigoriev I.V."/>
            <person name="Stenlid J."/>
        </authorList>
    </citation>
    <scope>NUCLEOTIDE SEQUENCE [LARGE SCALE GENOMIC DNA]</scope>
    <source>
        <strain evidence="9 10">TC 32-1</strain>
    </source>
</reference>
<organism evidence="9 10">
    <name type="scientific">Heterobasidion irregulare (strain TC 32-1)</name>
    <dbReference type="NCBI Taxonomy" id="747525"/>
    <lineage>
        <taxon>Eukaryota</taxon>
        <taxon>Fungi</taxon>
        <taxon>Dikarya</taxon>
        <taxon>Basidiomycota</taxon>
        <taxon>Agaricomycotina</taxon>
        <taxon>Agaricomycetes</taxon>
        <taxon>Russulales</taxon>
        <taxon>Bondarzewiaceae</taxon>
        <taxon>Heterobasidion</taxon>
        <taxon>Heterobasidion annosum species complex</taxon>
    </lineage>
</organism>
<keyword evidence="6" id="KW-0482">Metalloprotease</keyword>
<keyword evidence="7" id="KW-1133">Transmembrane helix</keyword>
<dbReference type="PANTHER" id="PTHR22726:SF18">
    <property type="entry name" value="PEPTIDASE M48 DOMAIN-CONTAINING PROTEIN"/>
    <property type="match status" value="1"/>
</dbReference>
<dbReference type="GO" id="GO:0005743">
    <property type="term" value="C:mitochondrial inner membrane"/>
    <property type="evidence" value="ECO:0007669"/>
    <property type="project" value="TreeGrafter"/>
</dbReference>
<proteinExistence type="predicted"/>
<evidence type="ECO:0000256" key="5">
    <source>
        <dbReference type="ARBA" id="ARBA00022833"/>
    </source>
</evidence>
<evidence type="ECO:0000256" key="4">
    <source>
        <dbReference type="ARBA" id="ARBA00022801"/>
    </source>
</evidence>
<dbReference type="eggNOG" id="KOG2661">
    <property type="taxonomic scope" value="Eukaryota"/>
</dbReference>
<dbReference type="HOGENOM" id="CLU_036521_0_0_1"/>
<accession>W4KD69</accession>
<gene>
    <name evidence="9" type="ORF">HETIRDRAFT_163437</name>
</gene>
<evidence type="ECO:0000259" key="8">
    <source>
        <dbReference type="Pfam" id="PF01435"/>
    </source>
</evidence>
<dbReference type="GO" id="GO:0004222">
    <property type="term" value="F:metalloendopeptidase activity"/>
    <property type="evidence" value="ECO:0007669"/>
    <property type="project" value="InterPro"/>
</dbReference>
<dbReference type="GO" id="GO:0046872">
    <property type="term" value="F:metal ion binding"/>
    <property type="evidence" value="ECO:0007669"/>
    <property type="project" value="UniProtKB-KW"/>
</dbReference>
<evidence type="ECO:0000313" key="10">
    <source>
        <dbReference type="Proteomes" id="UP000030671"/>
    </source>
</evidence>
<feature type="transmembrane region" description="Helical" evidence="7">
    <location>
        <begin position="105"/>
        <end position="126"/>
    </location>
</feature>
<evidence type="ECO:0000256" key="1">
    <source>
        <dbReference type="ARBA" id="ARBA00001947"/>
    </source>
</evidence>
<dbReference type="EMBL" id="KI925457">
    <property type="protein sequence ID" value="ETW83031.1"/>
    <property type="molecule type" value="Genomic_DNA"/>
</dbReference>
<name>W4KD69_HETIT</name>
<dbReference type="Pfam" id="PF01435">
    <property type="entry name" value="Peptidase_M48"/>
    <property type="match status" value="1"/>
</dbReference>
<keyword evidence="3" id="KW-0479">Metal-binding</keyword>
<keyword evidence="4" id="KW-0378">Hydrolase</keyword>
<evidence type="ECO:0000256" key="2">
    <source>
        <dbReference type="ARBA" id="ARBA00022670"/>
    </source>
</evidence>
<feature type="domain" description="Peptidase M48" evidence="8">
    <location>
        <begin position="255"/>
        <end position="505"/>
    </location>
</feature>
<dbReference type="GeneID" id="20667846"/>
<keyword evidence="7" id="KW-0472">Membrane</keyword>
<keyword evidence="10" id="KW-1185">Reference proteome</keyword>
<dbReference type="KEGG" id="hir:HETIRDRAFT_163437"/>
<dbReference type="GO" id="GO:0006515">
    <property type="term" value="P:protein quality control for misfolded or incompletely synthesized proteins"/>
    <property type="evidence" value="ECO:0007669"/>
    <property type="project" value="TreeGrafter"/>
</dbReference>
<keyword evidence="7" id="KW-0812">Transmembrane</keyword>
<dbReference type="RefSeq" id="XP_009545320.1">
    <property type="nucleotide sequence ID" value="XM_009547025.1"/>
</dbReference>
<dbReference type="GO" id="GO:0034982">
    <property type="term" value="P:mitochondrial protein processing"/>
    <property type="evidence" value="ECO:0007669"/>
    <property type="project" value="TreeGrafter"/>
</dbReference>
<evidence type="ECO:0000256" key="3">
    <source>
        <dbReference type="ARBA" id="ARBA00022723"/>
    </source>
</evidence>
<dbReference type="PANTHER" id="PTHR22726">
    <property type="entry name" value="METALLOENDOPEPTIDASE OMA1"/>
    <property type="match status" value="1"/>
</dbReference>
<dbReference type="InParanoid" id="W4KD69"/>
<keyword evidence="5" id="KW-0862">Zinc</keyword>
<keyword evidence="2" id="KW-0645">Protease</keyword>
<dbReference type="Proteomes" id="UP000030671">
    <property type="component" value="Unassembled WGS sequence"/>
</dbReference>
<evidence type="ECO:0000313" key="9">
    <source>
        <dbReference type="EMBL" id="ETW83031.1"/>
    </source>
</evidence>
<sequence length="527" mass="58873">MSFQAVQLRRERNMGSHCLLSLDIAERGTSICFSCCVIQELARTAARIAFTFIPVILVKNHRTRKILKHVEDAKKKDPNAVFPARFDKLVENKGDVLRRIRKRTILFHGLLFTPIFLFWAAIVASLERTPLTGRWRLILLSPEEEQDISSQLAGSGWYQAVGEIIAKDGPPKIIPPSDWRYAWVRDTLRALETAIPTLGIEQALEPAWLERGPDDVPLPPPAKFPLRPRPRASEYIHWVCQVTNSRPVSSIPHIIPGPPYSLIVVDNPDSCNAFSYGFGPDGAGGIVVFSGFLDQIMRNHPPLKPTIASNVPRSEETSWWSHLFGNLFVVTPPINQYQPTSEQTSDLAILLAHELAHLVLSHHLETLSSRTVVVPGILSIFSDVVRTLIFPITMFLGPFVNDAVGQLGTVGSGELTKLGEYCTSQKQEIEADVVSARLLAHAGFDPRRAVQFWQNRSETPATAECSPTLAKEKEKTDKKHSMFPLGIMGSGHPMNEVRVAKLRGEIERWQEERIRVRAERQLGTVGP</sequence>
<comment type="cofactor">
    <cofactor evidence="1">
        <name>Zn(2+)</name>
        <dbReference type="ChEBI" id="CHEBI:29105"/>
    </cofactor>
</comment>
<dbReference type="AlphaFoldDB" id="W4KD69"/>
<dbReference type="InterPro" id="IPR001915">
    <property type="entry name" value="Peptidase_M48"/>
</dbReference>